<evidence type="ECO:0000313" key="5">
    <source>
        <dbReference type="EMBL" id="CAE0609310.1"/>
    </source>
</evidence>
<keyword evidence="2" id="KW-0175">Coiled coil</keyword>
<dbReference type="InterPro" id="IPR000727">
    <property type="entry name" value="T_SNARE_dom"/>
</dbReference>
<keyword evidence="1" id="KW-0653">Protein transport</keyword>
<proteinExistence type="predicted"/>
<dbReference type="GO" id="GO:0016020">
    <property type="term" value="C:membrane"/>
    <property type="evidence" value="ECO:0007669"/>
    <property type="project" value="InterPro"/>
</dbReference>
<protein>
    <recommendedName>
        <fullName evidence="4">t-SNARE coiled-coil homology domain-containing protein</fullName>
    </recommendedName>
</protein>
<keyword evidence="3" id="KW-0472">Membrane</keyword>
<accession>A0A7S3XCQ0</accession>
<reference evidence="5" key="1">
    <citation type="submission" date="2021-01" db="EMBL/GenBank/DDBJ databases">
        <authorList>
            <person name="Corre E."/>
            <person name="Pelletier E."/>
            <person name="Niang G."/>
            <person name="Scheremetjew M."/>
            <person name="Finn R."/>
            <person name="Kale V."/>
            <person name="Holt S."/>
            <person name="Cochrane G."/>
            <person name="Meng A."/>
            <person name="Brown T."/>
            <person name="Cohen L."/>
        </authorList>
    </citation>
    <scope>NUCLEOTIDE SEQUENCE</scope>
    <source>
        <strain evidence="5">CCMP1897</strain>
    </source>
</reference>
<dbReference type="PROSITE" id="PS50192">
    <property type="entry name" value="T_SNARE"/>
    <property type="match status" value="1"/>
</dbReference>
<dbReference type="Gene3D" id="1.20.5.110">
    <property type="match status" value="1"/>
</dbReference>
<evidence type="ECO:0000256" key="1">
    <source>
        <dbReference type="ARBA" id="ARBA00022927"/>
    </source>
</evidence>
<feature type="coiled-coil region" evidence="2">
    <location>
        <begin position="40"/>
        <end position="79"/>
    </location>
</feature>
<dbReference type="Pfam" id="PF05739">
    <property type="entry name" value="SNARE"/>
    <property type="match status" value="1"/>
</dbReference>
<dbReference type="GO" id="GO:0015031">
    <property type="term" value="P:protein transport"/>
    <property type="evidence" value="ECO:0007669"/>
    <property type="project" value="UniProtKB-KW"/>
</dbReference>
<dbReference type="SUPFAM" id="SSF47661">
    <property type="entry name" value="t-snare proteins"/>
    <property type="match status" value="1"/>
</dbReference>
<dbReference type="InterPro" id="IPR010989">
    <property type="entry name" value="SNARE"/>
</dbReference>
<sequence length="269" mass="30111">MSLADILTRTETLVKKYEKYQPLQTKEVEQKDGEQFMNMYRKIEADLETLRTKSDEAKLENNRAVVASLNAEVRRAKADLLNNKIPKLAKLIRKGKGLDTSTVQQREGMVETLVQSIRKVSDGLGSLTIGPTRNSNKKKGKASKVINLQMADVEDAPSYNMDHTDDSLQFEEEWKKARSKQDGHLEDISGSLKTLKSIGGDIGEEIQRQETVIDEMETKIDGATAQIANNNEKLRGLVTSMRSTRNFCVDVTLICIVLGIVGYIYNQAS</sequence>
<keyword evidence="1" id="KW-0813">Transport</keyword>
<dbReference type="SMART" id="SM00397">
    <property type="entry name" value="t_SNARE"/>
    <property type="match status" value="1"/>
</dbReference>
<gene>
    <name evidence="5" type="ORF">PSAL00342_LOCUS3129</name>
</gene>
<name>A0A7S3XCQ0_9CHLO</name>
<dbReference type="CDD" id="cd15841">
    <property type="entry name" value="SNARE_Qc"/>
    <property type="match status" value="1"/>
</dbReference>
<dbReference type="SUPFAM" id="SSF58038">
    <property type="entry name" value="SNARE fusion complex"/>
    <property type="match status" value="1"/>
</dbReference>
<feature type="transmembrane region" description="Helical" evidence="3">
    <location>
        <begin position="247"/>
        <end position="265"/>
    </location>
</feature>
<evidence type="ECO:0000256" key="3">
    <source>
        <dbReference type="SAM" id="Phobius"/>
    </source>
</evidence>
<dbReference type="EMBL" id="HBIS01003476">
    <property type="protein sequence ID" value="CAE0609310.1"/>
    <property type="molecule type" value="Transcribed_RNA"/>
</dbReference>
<feature type="coiled-coil region" evidence="2">
    <location>
        <begin position="206"/>
        <end position="233"/>
    </location>
</feature>
<dbReference type="GO" id="GO:0016192">
    <property type="term" value="P:vesicle-mediated transport"/>
    <property type="evidence" value="ECO:0007669"/>
    <property type="project" value="InterPro"/>
</dbReference>
<feature type="domain" description="T-SNARE coiled-coil homology" evidence="4">
    <location>
        <begin position="175"/>
        <end position="237"/>
    </location>
</feature>
<evidence type="ECO:0000259" key="4">
    <source>
        <dbReference type="PROSITE" id="PS50192"/>
    </source>
</evidence>
<organism evidence="5">
    <name type="scientific">Picocystis salinarum</name>
    <dbReference type="NCBI Taxonomy" id="88271"/>
    <lineage>
        <taxon>Eukaryota</taxon>
        <taxon>Viridiplantae</taxon>
        <taxon>Chlorophyta</taxon>
        <taxon>Picocystophyceae</taxon>
        <taxon>Picocystales</taxon>
        <taxon>Picocystaceae</taxon>
        <taxon>Picocystis</taxon>
    </lineage>
</organism>
<dbReference type="AlphaFoldDB" id="A0A7S3XCQ0"/>
<keyword evidence="3" id="KW-0812">Transmembrane</keyword>
<keyword evidence="3" id="KW-1133">Transmembrane helix</keyword>
<evidence type="ECO:0000256" key="2">
    <source>
        <dbReference type="SAM" id="Coils"/>
    </source>
</evidence>